<dbReference type="GeneID" id="96998538"/>
<sequence>MKKLIVLSLIIIFELSLIACSKKQITTKEDVIKFVEEKGKDNITVEDFKHLDRLTEEEKFYNSEKYIFKLDNNCKLYLSVIDDSGKPTYMGINDGKNKTILK</sequence>
<evidence type="ECO:0000313" key="1">
    <source>
        <dbReference type="EMBL" id="EHR35000.1"/>
    </source>
</evidence>
<keyword evidence="2" id="KW-1185">Reference proteome</keyword>
<name>H3NMG6_9FIRM</name>
<dbReference type="AlphaFoldDB" id="H3NMG6"/>
<organism evidence="1 2">
    <name type="scientific">Helcococcus kunzii ATCC 51366</name>
    <dbReference type="NCBI Taxonomy" id="883114"/>
    <lineage>
        <taxon>Bacteria</taxon>
        <taxon>Bacillati</taxon>
        <taxon>Bacillota</taxon>
        <taxon>Tissierellia</taxon>
        <taxon>Tissierellales</taxon>
        <taxon>Peptoniphilaceae</taxon>
        <taxon>Helcococcus</taxon>
    </lineage>
</organism>
<reference evidence="1 2" key="1">
    <citation type="submission" date="2012-01" db="EMBL/GenBank/DDBJ databases">
        <title>The Genome Sequence of Helcococcus kunzii ATCC 51366.</title>
        <authorList>
            <consortium name="The Broad Institute Genome Sequencing Platform"/>
            <person name="Earl A."/>
            <person name="Ward D."/>
            <person name="Feldgarden M."/>
            <person name="Gevers D."/>
            <person name="Huys G."/>
            <person name="Young S.K."/>
            <person name="Zeng Q."/>
            <person name="Gargeya S."/>
            <person name="Fitzgerald M."/>
            <person name="Haas B."/>
            <person name="Abouelleil A."/>
            <person name="Alvarado L."/>
            <person name="Arachchi H.M."/>
            <person name="Berlin A."/>
            <person name="Chapman S.B."/>
            <person name="Gearin G."/>
            <person name="Goldberg J."/>
            <person name="Griggs A."/>
            <person name="Gujja S."/>
            <person name="Hansen M."/>
            <person name="Heiman D."/>
            <person name="Howarth C."/>
            <person name="Larimer J."/>
            <person name="Lui A."/>
            <person name="MacDonald P.J.P."/>
            <person name="McCowen C."/>
            <person name="Montmayeur A."/>
            <person name="Murphy C."/>
            <person name="Neiman D."/>
            <person name="Pearson M."/>
            <person name="Priest M."/>
            <person name="Roberts A."/>
            <person name="Saif S."/>
            <person name="Shea T."/>
            <person name="Sisk P."/>
            <person name="Stolte C."/>
            <person name="Sykes S."/>
            <person name="Wortman J."/>
            <person name="Nusbaum C."/>
            <person name="Birren B."/>
        </authorList>
    </citation>
    <scope>NUCLEOTIDE SEQUENCE [LARGE SCALE GENOMIC DNA]</scope>
    <source>
        <strain evidence="1 2">ATCC 51366</strain>
    </source>
</reference>
<proteinExistence type="predicted"/>
<dbReference type="STRING" id="883114.HMPREF9709_00527"/>
<comment type="caution">
    <text evidence="1">The sequence shown here is derived from an EMBL/GenBank/DDBJ whole genome shotgun (WGS) entry which is preliminary data.</text>
</comment>
<gene>
    <name evidence="1" type="ORF">HMPREF9709_00527</name>
</gene>
<dbReference type="HOGENOM" id="CLU_2273471_0_0_9"/>
<dbReference type="EMBL" id="AGEI01000015">
    <property type="protein sequence ID" value="EHR35000.1"/>
    <property type="molecule type" value="Genomic_DNA"/>
</dbReference>
<protein>
    <submittedName>
        <fullName evidence="1">Uncharacterized protein</fullName>
    </submittedName>
</protein>
<dbReference type="OrthoDB" id="9779098at2"/>
<dbReference type="Proteomes" id="UP000004191">
    <property type="component" value="Unassembled WGS sequence"/>
</dbReference>
<dbReference type="RefSeq" id="WP_005397702.1">
    <property type="nucleotide sequence ID" value="NZ_JH601088.1"/>
</dbReference>
<evidence type="ECO:0000313" key="2">
    <source>
        <dbReference type="Proteomes" id="UP000004191"/>
    </source>
</evidence>
<accession>H3NMG6</accession>